<organism evidence="6 7">
    <name type="scientific">Suhomyces tanzawaensis NRRL Y-17324</name>
    <dbReference type="NCBI Taxonomy" id="984487"/>
    <lineage>
        <taxon>Eukaryota</taxon>
        <taxon>Fungi</taxon>
        <taxon>Dikarya</taxon>
        <taxon>Ascomycota</taxon>
        <taxon>Saccharomycotina</taxon>
        <taxon>Pichiomycetes</taxon>
        <taxon>Debaryomycetaceae</taxon>
        <taxon>Suhomyces</taxon>
    </lineage>
</organism>
<dbReference type="PANTHER" id="PTHR42877">
    <property type="entry name" value="L-ORNITHINE N(5)-MONOOXYGENASE-RELATED"/>
    <property type="match status" value="1"/>
</dbReference>
<evidence type="ECO:0000256" key="1">
    <source>
        <dbReference type="ARBA" id="ARBA00010139"/>
    </source>
</evidence>
<evidence type="ECO:0000313" key="7">
    <source>
        <dbReference type="Proteomes" id="UP000094285"/>
    </source>
</evidence>
<keyword evidence="2" id="KW-0285">Flavoprotein</keyword>
<evidence type="ECO:0000313" key="6">
    <source>
        <dbReference type="EMBL" id="ODV78528.1"/>
    </source>
</evidence>
<proteinExistence type="inferred from homology"/>
<keyword evidence="7" id="KW-1185">Reference proteome</keyword>
<keyword evidence="3" id="KW-0274">FAD</keyword>
<dbReference type="InterPro" id="IPR051209">
    <property type="entry name" value="FAD-bind_Monooxygenase_sf"/>
</dbReference>
<dbReference type="AlphaFoldDB" id="A0A1E4SG89"/>
<protein>
    <submittedName>
        <fullName evidence="6">FAD/NAD(P)-binding domain-containing protein</fullName>
    </submittedName>
</protein>
<dbReference type="SUPFAM" id="SSF51905">
    <property type="entry name" value="FAD/NAD(P)-binding domain"/>
    <property type="match status" value="1"/>
</dbReference>
<dbReference type="GO" id="GO:0004499">
    <property type="term" value="F:N,N-dimethylaniline monooxygenase activity"/>
    <property type="evidence" value="ECO:0007669"/>
    <property type="project" value="InterPro"/>
</dbReference>
<dbReference type="InterPro" id="IPR036188">
    <property type="entry name" value="FAD/NAD-bd_sf"/>
</dbReference>
<dbReference type="InterPro" id="IPR020946">
    <property type="entry name" value="Flavin_mOase-like"/>
</dbReference>
<keyword evidence="5" id="KW-1133">Transmembrane helix</keyword>
<sequence length="538" mass="61626">MSLVTLEKRSHVDPEPYRIKLEDADRVLGPNASIPRNTSIPVKHSSSNVTIVGAGFGGIGSAMLIKEELKENDFVLFEKHDNFGGTWYANTYPGCASDIPALWYSFSKEMNTNWSRIQPPQYEMEEYILKVVEKHDLRRYAKFQHAVNEVRYNEDGTWTLEVTDLKTGGIILHTTKIVYLCGGGLVHPNQLKAKGLENFKGEYMHSALYDHSVSLKGKNVVIVGNGCSANQLVPAVLDRFDPKSVVQISRSKQYIMPPITKILYYFYRICSVTTFTLLLCRWLVVIIAEARFPLFKGNSLISRIVRKFNAVLCLRYMRRNCPKKFQDKVIPEFKVGCKRLIFDYSYLKSLHDPRIDLRSENIDHVKERSIVLTDGSEIPADVIIACTGYDLTKSFSALNVVGRNKTTVLDFWTKQGVSAYETILVRDCPNMFFIGGPNSATGHSSVVMAIENGLTFARKISKHILDGRYKSVVVKTKKYNEWFERIQKEHKKSVFGTPFGGCQSWYTLNNVNFTTYPYSQLTYWWNMNHPRWQDFEIE</sequence>
<dbReference type="Gene3D" id="3.50.50.60">
    <property type="entry name" value="FAD/NAD(P)-binding domain"/>
    <property type="match status" value="3"/>
</dbReference>
<evidence type="ECO:0000256" key="3">
    <source>
        <dbReference type="ARBA" id="ARBA00022827"/>
    </source>
</evidence>
<dbReference type="OrthoDB" id="74360at2759"/>
<dbReference type="EMBL" id="KV453913">
    <property type="protein sequence ID" value="ODV78528.1"/>
    <property type="molecule type" value="Genomic_DNA"/>
</dbReference>
<evidence type="ECO:0000256" key="4">
    <source>
        <dbReference type="ARBA" id="ARBA00023002"/>
    </source>
</evidence>
<comment type="similarity">
    <text evidence="1">Belongs to the FAD-binding monooxygenase family.</text>
</comment>
<dbReference type="PANTHER" id="PTHR42877:SF5">
    <property type="entry name" value="L-ORNITHINE N(5)-MONOOXYGENASE-RELATED"/>
    <property type="match status" value="1"/>
</dbReference>
<dbReference type="Proteomes" id="UP000094285">
    <property type="component" value="Unassembled WGS sequence"/>
</dbReference>
<feature type="transmembrane region" description="Helical" evidence="5">
    <location>
        <begin position="262"/>
        <end position="284"/>
    </location>
</feature>
<dbReference type="GO" id="GO:0050660">
    <property type="term" value="F:flavin adenine dinucleotide binding"/>
    <property type="evidence" value="ECO:0007669"/>
    <property type="project" value="InterPro"/>
</dbReference>
<name>A0A1E4SG89_9ASCO</name>
<accession>A0A1E4SG89</accession>
<keyword evidence="4" id="KW-0560">Oxidoreductase</keyword>
<dbReference type="GeneID" id="30985135"/>
<keyword evidence="5" id="KW-0472">Membrane</keyword>
<evidence type="ECO:0000256" key="5">
    <source>
        <dbReference type="SAM" id="Phobius"/>
    </source>
</evidence>
<dbReference type="RefSeq" id="XP_020063650.1">
    <property type="nucleotide sequence ID" value="XM_020210999.1"/>
</dbReference>
<reference evidence="7" key="1">
    <citation type="submission" date="2016-05" db="EMBL/GenBank/DDBJ databases">
        <title>Comparative genomics of biotechnologically important yeasts.</title>
        <authorList>
            <consortium name="DOE Joint Genome Institute"/>
            <person name="Riley R."/>
            <person name="Haridas S."/>
            <person name="Wolfe K.H."/>
            <person name="Lopes M.R."/>
            <person name="Hittinger C.T."/>
            <person name="Goker M."/>
            <person name="Salamov A."/>
            <person name="Wisecaver J."/>
            <person name="Long T.M."/>
            <person name="Aerts A.L."/>
            <person name="Barry K."/>
            <person name="Choi C."/>
            <person name="Clum A."/>
            <person name="Coughlan A.Y."/>
            <person name="Deshpande S."/>
            <person name="Douglass A.P."/>
            <person name="Hanson S.J."/>
            <person name="Klenk H.-P."/>
            <person name="Labutti K."/>
            <person name="Lapidus A."/>
            <person name="Lindquist E."/>
            <person name="Lipzen A."/>
            <person name="Meier-Kolthoff J.P."/>
            <person name="Ohm R.A."/>
            <person name="Otillar R.P."/>
            <person name="Pangilinan J."/>
            <person name="Peng Y."/>
            <person name="Rokas A."/>
            <person name="Rosa C.A."/>
            <person name="Scheuner C."/>
            <person name="Sibirny A.A."/>
            <person name="Slot J.C."/>
            <person name="Stielow J.B."/>
            <person name="Sun H."/>
            <person name="Kurtzman C.P."/>
            <person name="Blackwell M."/>
            <person name="Grigoriev I.V."/>
            <person name="Jeffries T.W."/>
        </authorList>
    </citation>
    <scope>NUCLEOTIDE SEQUENCE [LARGE SCALE GENOMIC DNA]</scope>
    <source>
        <strain evidence="7">NRRL Y-17324</strain>
    </source>
</reference>
<keyword evidence="5" id="KW-0812">Transmembrane</keyword>
<evidence type="ECO:0000256" key="2">
    <source>
        <dbReference type="ARBA" id="ARBA00022630"/>
    </source>
</evidence>
<dbReference type="Pfam" id="PF00743">
    <property type="entry name" value="FMO-like"/>
    <property type="match status" value="1"/>
</dbReference>
<gene>
    <name evidence="6" type="ORF">CANTADRAFT_6896</name>
</gene>
<dbReference type="STRING" id="984487.A0A1E4SG89"/>
<dbReference type="GO" id="GO:0050661">
    <property type="term" value="F:NADP binding"/>
    <property type="evidence" value="ECO:0007669"/>
    <property type="project" value="InterPro"/>
</dbReference>